<sequence>MGAGSKVGLVIFRVWQIVCAAVVLGILSRFLYLINEAGAWRDGRVIYGIITGSISLVFSILFIAPFLYAFLGFPMDFVLWIMWLVLFSLLAARTTGGRCNSYWYYDYWGYYWGRWWLTPVIVTGPGDIEWAGCSYWRTVLAFSFLAMIGYLGTAILGAAVVAKWWKKDKNRPAVETAATAQISGPTNVIGGPTHTGAIRDTTAVPSQPATVV</sequence>
<feature type="domain" description="MARVEL" evidence="6">
    <location>
        <begin position="9"/>
        <end position="156"/>
    </location>
</feature>
<dbReference type="PANTHER" id="PTHR39608:SF1">
    <property type="entry name" value="INTEGRAL MEMBRANE PROTEIN (AFU_ORTHOLOGUE AFUA_5G08640)"/>
    <property type="match status" value="1"/>
</dbReference>
<evidence type="ECO:0000256" key="4">
    <source>
        <dbReference type="ARBA" id="ARBA00023136"/>
    </source>
</evidence>
<dbReference type="Pfam" id="PF01284">
    <property type="entry name" value="MARVEL"/>
    <property type="match status" value="1"/>
</dbReference>
<feature type="transmembrane region" description="Helical" evidence="5">
    <location>
        <begin position="45"/>
        <end position="71"/>
    </location>
</feature>
<evidence type="ECO:0000256" key="2">
    <source>
        <dbReference type="ARBA" id="ARBA00022692"/>
    </source>
</evidence>
<gene>
    <name evidence="7" type="ORF">VTJ83DRAFT_18</name>
</gene>
<dbReference type="GeneID" id="98122642"/>
<evidence type="ECO:0000256" key="1">
    <source>
        <dbReference type="ARBA" id="ARBA00004141"/>
    </source>
</evidence>
<proteinExistence type="predicted"/>
<keyword evidence="3 5" id="KW-1133">Transmembrane helix</keyword>
<evidence type="ECO:0000256" key="3">
    <source>
        <dbReference type="ARBA" id="ARBA00022989"/>
    </source>
</evidence>
<dbReference type="RefSeq" id="XP_070869371.1">
    <property type="nucleotide sequence ID" value="XM_071007998.1"/>
</dbReference>
<dbReference type="PANTHER" id="PTHR39608">
    <property type="entry name" value="INTEGRAL MEMBRANE PROTEIN (AFU_ORTHOLOGUE AFUA_5G08640)"/>
    <property type="match status" value="1"/>
</dbReference>
<comment type="caution">
    <text evidence="7">The sequence shown here is derived from an EMBL/GenBank/DDBJ whole genome shotgun (WGS) entry which is preliminary data.</text>
</comment>
<reference evidence="7 8" key="1">
    <citation type="journal article" date="2024" name="Commun. Biol.">
        <title>Comparative genomic analysis of thermophilic fungi reveals convergent evolutionary adaptations and gene losses.</title>
        <authorList>
            <person name="Steindorff A.S."/>
            <person name="Aguilar-Pontes M.V."/>
            <person name="Robinson A.J."/>
            <person name="Andreopoulos B."/>
            <person name="LaButti K."/>
            <person name="Kuo A."/>
            <person name="Mondo S."/>
            <person name="Riley R."/>
            <person name="Otillar R."/>
            <person name="Haridas S."/>
            <person name="Lipzen A."/>
            <person name="Grimwood J."/>
            <person name="Schmutz J."/>
            <person name="Clum A."/>
            <person name="Reid I.D."/>
            <person name="Moisan M.C."/>
            <person name="Butler G."/>
            <person name="Nguyen T.T.M."/>
            <person name="Dewar K."/>
            <person name="Conant G."/>
            <person name="Drula E."/>
            <person name="Henrissat B."/>
            <person name="Hansel C."/>
            <person name="Singer S."/>
            <person name="Hutchinson M.I."/>
            <person name="de Vries R.P."/>
            <person name="Natvig D.O."/>
            <person name="Powell A.J."/>
            <person name="Tsang A."/>
            <person name="Grigoriev I.V."/>
        </authorList>
    </citation>
    <scope>NUCLEOTIDE SEQUENCE [LARGE SCALE GENOMIC DNA]</scope>
    <source>
        <strain evidence="7 8">ATCC 22073</strain>
    </source>
</reference>
<keyword evidence="8" id="KW-1185">Reference proteome</keyword>
<dbReference type="EMBL" id="JAZGUE010000001">
    <property type="protein sequence ID" value="KAL2270647.1"/>
    <property type="molecule type" value="Genomic_DNA"/>
</dbReference>
<organism evidence="7 8">
    <name type="scientific">Remersonia thermophila</name>
    <dbReference type="NCBI Taxonomy" id="72144"/>
    <lineage>
        <taxon>Eukaryota</taxon>
        <taxon>Fungi</taxon>
        <taxon>Dikarya</taxon>
        <taxon>Ascomycota</taxon>
        <taxon>Pezizomycotina</taxon>
        <taxon>Sordariomycetes</taxon>
        <taxon>Sordariomycetidae</taxon>
        <taxon>Sordariales</taxon>
        <taxon>Sordariales incertae sedis</taxon>
        <taxon>Remersonia</taxon>
    </lineage>
</organism>
<keyword evidence="4 5" id="KW-0472">Membrane</keyword>
<evidence type="ECO:0000313" key="8">
    <source>
        <dbReference type="Proteomes" id="UP001600064"/>
    </source>
</evidence>
<feature type="transmembrane region" description="Helical" evidence="5">
    <location>
        <begin position="77"/>
        <end position="96"/>
    </location>
</feature>
<keyword evidence="2 5" id="KW-0812">Transmembrane</keyword>
<dbReference type="InterPro" id="IPR008253">
    <property type="entry name" value="Marvel"/>
</dbReference>
<feature type="transmembrane region" description="Helical" evidence="5">
    <location>
        <begin position="138"/>
        <end position="162"/>
    </location>
</feature>
<name>A0ABR4DM25_9PEZI</name>
<accession>A0ABR4DM25</accession>
<evidence type="ECO:0000259" key="6">
    <source>
        <dbReference type="Pfam" id="PF01284"/>
    </source>
</evidence>
<evidence type="ECO:0000313" key="7">
    <source>
        <dbReference type="EMBL" id="KAL2270647.1"/>
    </source>
</evidence>
<comment type="subcellular location">
    <subcellularLocation>
        <location evidence="1">Membrane</location>
        <topology evidence="1">Multi-pass membrane protein</topology>
    </subcellularLocation>
</comment>
<protein>
    <recommendedName>
        <fullName evidence="6">MARVEL domain-containing protein</fullName>
    </recommendedName>
</protein>
<feature type="transmembrane region" description="Helical" evidence="5">
    <location>
        <begin position="108"/>
        <end position="126"/>
    </location>
</feature>
<dbReference type="Proteomes" id="UP001600064">
    <property type="component" value="Unassembled WGS sequence"/>
</dbReference>
<feature type="transmembrane region" description="Helical" evidence="5">
    <location>
        <begin position="12"/>
        <end position="33"/>
    </location>
</feature>
<evidence type="ECO:0000256" key="5">
    <source>
        <dbReference type="SAM" id="Phobius"/>
    </source>
</evidence>